<evidence type="ECO:0000256" key="7">
    <source>
        <dbReference type="ARBA" id="ARBA00022958"/>
    </source>
</evidence>
<dbReference type="GO" id="GO:0015252">
    <property type="term" value="F:proton channel activity"/>
    <property type="evidence" value="ECO:0007669"/>
    <property type="project" value="InterPro"/>
</dbReference>
<feature type="transmembrane region" description="Helical" evidence="13">
    <location>
        <begin position="154"/>
        <end position="177"/>
    </location>
</feature>
<dbReference type="GO" id="GO:0005267">
    <property type="term" value="F:potassium channel activity"/>
    <property type="evidence" value="ECO:0007669"/>
    <property type="project" value="UniProtKB-KW"/>
</dbReference>
<dbReference type="AlphaFoldDB" id="A0A1N7CBV0"/>
<evidence type="ECO:0000256" key="6">
    <source>
        <dbReference type="ARBA" id="ARBA00022826"/>
    </source>
</evidence>
<keyword evidence="10 13" id="KW-0472">Membrane</keyword>
<evidence type="ECO:0000256" key="5">
    <source>
        <dbReference type="ARBA" id="ARBA00022692"/>
    </source>
</evidence>
<comment type="similarity">
    <text evidence="2">Belongs to the TMEM175 family.</text>
</comment>
<evidence type="ECO:0000313" key="14">
    <source>
        <dbReference type="EMBL" id="SIR61085.1"/>
    </source>
</evidence>
<dbReference type="RefSeq" id="WP_076475483.1">
    <property type="nucleotide sequence ID" value="NZ_FTNT01000001.1"/>
</dbReference>
<dbReference type="OrthoDB" id="7626281at2"/>
<feature type="transmembrane region" description="Helical" evidence="13">
    <location>
        <begin position="112"/>
        <end position="133"/>
    </location>
</feature>
<keyword evidence="5 13" id="KW-0812">Transmembrane</keyword>
<accession>A0A1N7CBV0</accession>
<protein>
    <submittedName>
        <fullName evidence="14">Uncharacterized membrane protein</fullName>
    </submittedName>
</protein>
<dbReference type="InterPro" id="IPR010617">
    <property type="entry name" value="TMEM175-like"/>
</dbReference>
<name>A0A1N7CBV0_9NOCA</name>
<keyword evidence="3" id="KW-0813">Transport</keyword>
<keyword evidence="9" id="KW-0406">Ion transport</keyword>
<gene>
    <name evidence="14" type="ORF">SAMN05445060_0028</name>
</gene>
<evidence type="ECO:0000256" key="13">
    <source>
        <dbReference type="SAM" id="Phobius"/>
    </source>
</evidence>
<evidence type="ECO:0000256" key="4">
    <source>
        <dbReference type="ARBA" id="ARBA00022538"/>
    </source>
</evidence>
<evidence type="ECO:0000256" key="8">
    <source>
        <dbReference type="ARBA" id="ARBA00022989"/>
    </source>
</evidence>
<dbReference type="Pfam" id="PF06736">
    <property type="entry name" value="TMEM175"/>
    <property type="match status" value="1"/>
</dbReference>
<evidence type="ECO:0000256" key="11">
    <source>
        <dbReference type="ARBA" id="ARBA00023303"/>
    </source>
</evidence>
<feature type="transmembrane region" description="Helical" evidence="13">
    <location>
        <begin position="77"/>
        <end position="100"/>
    </location>
</feature>
<evidence type="ECO:0000256" key="9">
    <source>
        <dbReference type="ARBA" id="ARBA00023065"/>
    </source>
</evidence>
<keyword evidence="7" id="KW-0630">Potassium</keyword>
<dbReference type="GO" id="GO:0016020">
    <property type="term" value="C:membrane"/>
    <property type="evidence" value="ECO:0007669"/>
    <property type="project" value="UniProtKB-SubCell"/>
</dbReference>
<comment type="subcellular location">
    <subcellularLocation>
        <location evidence="1">Membrane</location>
        <topology evidence="1">Multi-pass membrane protein</topology>
    </subcellularLocation>
</comment>
<feature type="transmembrane region" description="Helical" evidence="13">
    <location>
        <begin position="9"/>
        <end position="27"/>
    </location>
</feature>
<reference evidence="14 15" key="1">
    <citation type="submission" date="2017-01" db="EMBL/GenBank/DDBJ databases">
        <authorList>
            <person name="Mah S.A."/>
            <person name="Swanson W.J."/>
            <person name="Moy G.W."/>
            <person name="Vacquier V.D."/>
        </authorList>
    </citation>
    <scope>NUCLEOTIDE SEQUENCE [LARGE SCALE GENOMIC DNA]</scope>
    <source>
        <strain evidence="14 15">CPCC 203464</strain>
    </source>
</reference>
<keyword evidence="8 13" id="KW-1133">Transmembrane helix</keyword>
<comment type="catalytic activity">
    <reaction evidence="12">
        <text>K(+)(in) = K(+)(out)</text>
        <dbReference type="Rhea" id="RHEA:29463"/>
        <dbReference type="ChEBI" id="CHEBI:29103"/>
    </reaction>
</comment>
<keyword evidence="15" id="KW-1185">Reference proteome</keyword>
<proteinExistence type="inferred from homology"/>
<evidence type="ECO:0000256" key="3">
    <source>
        <dbReference type="ARBA" id="ARBA00022448"/>
    </source>
</evidence>
<keyword evidence="11" id="KW-0407">Ion channel</keyword>
<evidence type="ECO:0000256" key="10">
    <source>
        <dbReference type="ARBA" id="ARBA00023136"/>
    </source>
</evidence>
<evidence type="ECO:0000313" key="15">
    <source>
        <dbReference type="Proteomes" id="UP000186218"/>
    </source>
</evidence>
<evidence type="ECO:0000256" key="12">
    <source>
        <dbReference type="ARBA" id="ARBA00034430"/>
    </source>
</evidence>
<dbReference type="EMBL" id="FTNT01000001">
    <property type="protein sequence ID" value="SIR61085.1"/>
    <property type="molecule type" value="Genomic_DNA"/>
</dbReference>
<evidence type="ECO:0000256" key="1">
    <source>
        <dbReference type="ARBA" id="ARBA00004141"/>
    </source>
</evidence>
<sequence length="201" mass="21291">MSDRQVDRLVNYSDAVVAIAVTLIALPLVDEARSGGGTAEFFAHNQYALIAAATSFIAITVLWGAHHRVLDGAREVSVGLVYVNAAWLASVVFVPIATVLDVSTGGNDRLSLAVYVITVLVSVVALRGIDLILADQHPADQRPPNRVVRTAIPIGLVTAALVLVLVVPALYLFPLILLTLERPLLALAGRPHRSGGRVTPV</sequence>
<dbReference type="STRING" id="1344003.SAMN05445060_0028"/>
<feature type="transmembrane region" description="Helical" evidence="13">
    <location>
        <begin position="47"/>
        <end position="65"/>
    </location>
</feature>
<organism evidence="14 15">
    <name type="scientific">Williamsia sterculiae</name>
    <dbReference type="NCBI Taxonomy" id="1344003"/>
    <lineage>
        <taxon>Bacteria</taxon>
        <taxon>Bacillati</taxon>
        <taxon>Actinomycetota</taxon>
        <taxon>Actinomycetes</taxon>
        <taxon>Mycobacteriales</taxon>
        <taxon>Nocardiaceae</taxon>
        <taxon>Williamsia</taxon>
    </lineage>
</organism>
<keyword evidence="6" id="KW-0631">Potassium channel</keyword>
<keyword evidence="4" id="KW-0633">Potassium transport</keyword>
<evidence type="ECO:0000256" key="2">
    <source>
        <dbReference type="ARBA" id="ARBA00006920"/>
    </source>
</evidence>
<dbReference type="Proteomes" id="UP000186218">
    <property type="component" value="Unassembled WGS sequence"/>
</dbReference>